<reference evidence="4" key="1">
    <citation type="submission" date="2021-01" db="UniProtKB">
        <authorList>
            <consortium name="EnsemblMetazoa"/>
        </authorList>
    </citation>
    <scope>IDENTIFICATION</scope>
</reference>
<feature type="domain" description="ShKT" evidence="3">
    <location>
        <begin position="93"/>
        <end position="124"/>
    </location>
</feature>
<feature type="signal peptide" evidence="2">
    <location>
        <begin position="1"/>
        <end position="21"/>
    </location>
</feature>
<feature type="chain" id="PRO_5033914248" description="ShKT domain-containing protein" evidence="2">
    <location>
        <begin position="22"/>
        <end position="171"/>
    </location>
</feature>
<dbReference type="SMART" id="SM00254">
    <property type="entry name" value="ShKT"/>
    <property type="match status" value="2"/>
</dbReference>
<evidence type="ECO:0000259" key="3">
    <source>
        <dbReference type="PROSITE" id="PS51670"/>
    </source>
</evidence>
<keyword evidence="1" id="KW-1015">Disulfide bond</keyword>
<evidence type="ECO:0000313" key="4">
    <source>
        <dbReference type="EnsemblMetazoa" id="CLYHEMP020058.1"/>
    </source>
</evidence>
<dbReference type="EnsemblMetazoa" id="CLYHEMT020058.1">
    <property type="protein sequence ID" value="CLYHEMP020058.1"/>
    <property type="gene ID" value="CLYHEMG020058"/>
</dbReference>
<dbReference type="GeneID" id="136823475"/>
<evidence type="ECO:0000256" key="1">
    <source>
        <dbReference type="PROSITE-ProRule" id="PRU01005"/>
    </source>
</evidence>
<evidence type="ECO:0000256" key="2">
    <source>
        <dbReference type="SAM" id="SignalP"/>
    </source>
</evidence>
<dbReference type="PROSITE" id="PS51670">
    <property type="entry name" value="SHKT"/>
    <property type="match status" value="1"/>
</dbReference>
<evidence type="ECO:0000313" key="5">
    <source>
        <dbReference type="Proteomes" id="UP000594262"/>
    </source>
</evidence>
<proteinExistence type="predicted"/>
<dbReference type="OrthoDB" id="5945392at2759"/>
<protein>
    <recommendedName>
        <fullName evidence="3">ShKT domain-containing protein</fullName>
    </recommendedName>
</protein>
<dbReference type="Proteomes" id="UP000594262">
    <property type="component" value="Unplaced"/>
</dbReference>
<dbReference type="AlphaFoldDB" id="A0A7M6DPG3"/>
<dbReference type="Pfam" id="PF01549">
    <property type="entry name" value="ShK"/>
    <property type="match status" value="2"/>
</dbReference>
<keyword evidence="5" id="KW-1185">Reference proteome</keyword>
<name>A0A7M6DPG3_9CNID</name>
<feature type="disulfide bond" evidence="1">
    <location>
        <begin position="108"/>
        <end position="121"/>
    </location>
</feature>
<sequence length="171" mass="19310">MESSLVLFCTLCLIATQIVTAFEEASLGNDVKNIVHKFNQVDITNENSVEYNNHNQEKVHEPNPCHMVNTKYGCCWDQKNIALGPNGKGCPACKDHRHMKCKNWKKNCHEKIVSAMCPVTCGLCPNTAKPVQRGCKNDKFWNKLCPVYKRLGFCTQSTISRHCKLTCSKCT</sequence>
<accession>A0A7M6DPG3</accession>
<dbReference type="EnsemblMetazoa" id="CLYHEMT020058.2">
    <property type="protein sequence ID" value="CLYHEMP020058.2"/>
    <property type="gene ID" value="CLYHEMG020058"/>
</dbReference>
<dbReference type="InterPro" id="IPR003582">
    <property type="entry name" value="ShKT_dom"/>
</dbReference>
<comment type="caution">
    <text evidence="1">Lacks conserved residue(s) required for the propagation of feature annotation.</text>
</comment>
<keyword evidence="2" id="KW-0732">Signal</keyword>
<dbReference type="RefSeq" id="XP_066935769.1">
    <property type="nucleotide sequence ID" value="XM_067079668.1"/>
</dbReference>
<organism evidence="4 5">
    <name type="scientific">Clytia hemisphaerica</name>
    <dbReference type="NCBI Taxonomy" id="252671"/>
    <lineage>
        <taxon>Eukaryota</taxon>
        <taxon>Metazoa</taxon>
        <taxon>Cnidaria</taxon>
        <taxon>Hydrozoa</taxon>
        <taxon>Hydroidolina</taxon>
        <taxon>Leptothecata</taxon>
        <taxon>Obeliida</taxon>
        <taxon>Clytiidae</taxon>
        <taxon>Clytia</taxon>
    </lineage>
</organism>
<dbReference type="RefSeq" id="XP_066935767.1">
    <property type="nucleotide sequence ID" value="XM_067079666.1"/>
</dbReference>